<reference evidence="8" key="1">
    <citation type="journal article" date="2017" name="Genome Biol.">
        <title>Comparative genomics reveals high biological diversity and specific adaptations in the industrially and medically important fungal genus Aspergillus.</title>
        <authorList>
            <person name="de Vries R.P."/>
            <person name="Riley R."/>
            <person name="Wiebenga A."/>
            <person name="Aguilar-Osorio G."/>
            <person name="Amillis S."/>
            <person name="Uchima C.A."/>
            <person name="Anderluh G."/>
            <person name="Asadollahi M."/>
            <person name="Askin M."/>
            <person name="Barry K."/>
            <person name="Battaglia E."/>
            <person name="Bayram O."/>
            <person name="Benocci T."/>
            <person name="Braus-Stromeyer S.A."/>
            <person name="Caldana C."/>
            <person name="Canovas D."/>
            <person name="Cerqueira G.C."/>
            <person name="Chen F."/>
            <person name="Chen W."/>
            <person name="Choi C."/>
            <person name="Clum A."/>
            <person name="Dos Santos R.A."/>
            <person name="Damasio A.R."/>
            <person name="Diallinas G."/>
            <person name="Emri T."/>
            <person name="Fekete E."/>
            <person name="Flipphi M."/>
            <person name="Freyberg S."/>
            <person name="Gallo A."/>
            <person name="Gournas C."/>
            <person name="Habgood R."/>
            <person name="Hainaut M."/>
            <person name="Harispe M.L."/>
            <person name="Henrissat B."/>
            <person name="Hilden K.S."/>
            <person name="Hope R."/>
            <person name="Hossain A."/>
            <person name="Karabika E."/>
            <person name="Karaffa L."/>
            <person name="Karanyi Z."/>
            <person name="Krasevec N."/>
            <person name="Kuo A."/>
            <person name="Kusch H."/>
            <person name="LaButti K."/>
            <person name="Lagendijk E.L."/>
            <person name="Lapidus A."/>
            <person name="Levasseur A."/>
            <person name="Lindquist E."/>
            <person name="Lipzen A."/>
            <person name="Logrieco A.F."/>
            <person name="MacCabe A."/>
            <person name="Maekelae M.R."/>
            <person name="Malavazi I."/>
            <person name="Melin P."/>
            <person name="Meyer V."/>
            <person name="Mielnichuk N."/>
            <person name="Miskei M."/>
            <person name="Molnar A.P."/>
            <person name="Mule G."/>
            <person name="Ngan C.Y."/>
            <person name="Orejas M."/>
            <person name="Orosz E."/>
            <person name="Ouedraogo J.P."/>
            <person name="Overkamp K.M."/>
            <person name="Park H.-S."/>
            <person name="Perrone G."/>
            <person name="Piumi F."/>
            <person name="Punt P.J."/>
            <person name="Ram A.F."/>
            <person name="Ramon A."/>
            <person name="Rauscher S."/>
            <person name="Record E."/>
            <person name="Riano-Pachon D.M."/>
            <person name="Robert V."/>
            <person name="Roehrig J."/>
            <person name="Ruller R."/>
            <person name="Salamov A."/>
            <person name="Salih N.S."/>
            <person name="Samson R.A."/>
            <person name="Sandor E."/>
            <person name="Sanguinetti M."/>
            <person name="Schuetze T."/>
            <person name="Sepcic K."/>
            <person name="Shelest E."/>
            <person name="Sherlock G."/>
            <person name="Sophianopoulou V."/>
            <person name="Squina F.M."/>
            <person name="Sun H."/>
            <person name="Susca A."/>
            <person name="Todd R.B."/>
            <person name="Tsang A."/>
            <person name="Unkles S.E."/>
            <person name="van de Wiele N."/>
            <person name="van Rossen-Uffink D."/>
            <person name="Oliveira J.V."/>
            <person name="Vesth T.C."/>
            <person name="Visser J."/>
            <person name="Yu J.-H."/>
            <person name="Zhou M."/>
            <person name="Andersen M.R."/>
            <person name="Archer D.B."/>
            <person name="Baker S.E."/>
            <person name="Benoit I."/>
            <person name="Brakhage A.A."/>
            <person name="Braus G.H."/>
            <person name="Fischer R."/>
            <person name="Frisvad J.C."/>
            <person name="Goldman G.H."/>
            <person name="Houbraken J."/>
            <person name="Oakley B."/>
            <person name="Pocsi I."/>
            <person name="Scazzocchio C."/>
            <person name="Seiboth B."/>
            <person name="vanKuyk P.A."/>
            <person name="Wortman J."/>
            <person name="Dyer P.S."/>
            <person name="Grigoriev I.V."/>
        </authorList>
    </citation>
    <scope>NUCLEOTIDE SEQUENCE [LARGE SCALE GENOMIC DNA]</scope>
    <source>
        <strain evidence="8">CBS 583.65</strain>
    </source>
</reference>
<dbReference type="Pfam" id="PF01185">
    <property type="entry name" value="Hydrophobin"/>
    <property type="match status" value="1"/>
</dbReference>
<evidence type="ECO:0000256" key="3">
    <source>
        <dbReference type="ARBA" id="ARBA00023321"/>
    </source>
</evidence>
<keyword evidence="5" id="KW-0964">Secreted</keyword>
<evidence type="ECO:0000256" key="4">
    <source>
        <dbReference type="ARBA" id="ARBA00093443"/>
    </source>
</evidence>
<dbReference type="GeneID" id="63727836"/>
<keyword evidence="3" id="KW-0183">Conidiation</keyword>
<evidence type="ECO:0000256" key="2">
    <source>
        <dbReference type="ARBA" id="ARBA00023157"/>
    </source>
</evidence>
<keyword evidence="2 5" id="KW-1015">Disulfide bond</keyword>
<accession>A0A1L9PJQ4</accession>
<proteinExistence type="inferred from homology"/>
<dbReference type="GO" id="GO:0031160">
    <property type="term" value="C:spore wall"/>
    <property type="evidence" value="ECO:0007669"/>
    <property type="project" value="UniProtKB-SubCell"/>
</dbReference>
<feature type="signal peptide" evidence="6">
    <location>
        <begin position="1"/>
        <end position="15"/>
    </location>
</feature>
<name>A0A1L9PJQ4_ASPVE</name>
<sequence>MKFFAIAALAATALAIPNPPAHNDYASKQDIDQKQANTVQSCGKAKLSCCASEDKTQEVNAEAGTKLLDLLGNKGLEGLLGNYKGCEPLVDADVLNIPELIDQGKCNNNFACCNQNGDGNETNQFGLVNANIPCIPVKAL</sequence>
<keyword evidence="5 6" id="KW-0732">Signal</keyword>
<evidence type="ECO:0000256" key="6">
    <source>
        <dbReference type="SAM" id="SignalP"/>
    </source>
</evidence>
<dbReference type="GO" id="GO:0030435">
    <property type="term" value="P:sporulation resulting in formation of a cellular spore"/>
    <property type="evidence" value="ECO:0007669"/>
    <property type="project" value="UniProtKB-KW"/>
</dbReference>
<protein>
    <recommendedName>
        <fullName evidence="5">Hydrophobin</fullName>
    </recommendedName>
</protein>
<dbReference type="AlphaFoldDB" id="A0A1L9PJQ4"/>
<evidence type="ECO:0000313" key="8">
    <source>
        <dbReference type="Proteomes" id="UP000184073"/>
    </source>
</evidence>
<dbReference type="OrthoDB" id="4501659at2759"/>
<dbReference type="SMART" id="SM00075">
    <property type="entry name" value="HYDRO"/>
    <property type="match status" value="1"/>
</dbReference>
<dbReference type="GO" id="GO:0009277">
    <property type="term" value="C:fungal-type cell wall"/>
    <property type="evidence" value="ECO:0007669"/>
    <property type="project" value="InterPro"/>
</dbReference>
<keyword evidence="5" id="KW-0134">Cell wall</keyword>
<dbReference type="GO" id="GO:0048315">
    <property type="term" value="P:conidium formation"/>
    <property type="evidence" value="ECO:0007669"/>
    <property type="project" value="UniProtKB-KW"/>
</dbReference>
<dbReference type="CDD" id="cd23507">
    <property type="entry name" value="hydrophobin_I"/>
    <property type="match status" value="1"/>
</dbReference>
<dbReference type="EMBL" id="KV878128">
    <property type="protein sequence ID" value="OJJ01759.1"/>
    <property type="molecule type" value="Genomic_DNA"/>
</dbReference>
<feature type="chain" id="PRO_5012657018" description="Hydrophobin" evidence="6">
    <location>
        <begin position="16"/>
        <end position="140"/>
    </location>
</feature>
<comment type="similarity">
    <text evidence="5">Belongs to the fungal hydrophobin family.</text>
</comment>
<evidence type="ECO:0000256" key="5">
    <source>
        <dbReference type="RuleBase" id="RU365009"/>
    </source>
</evidence>
<dbReference type="RefSeq" id="XP_040667521.1">
    <property type="nucleotide sequence ID" value="XM_040812325.1"/>
</dbReference>
<keyword evidence="1" id="KW-0749">Sporulation</keyword>
<dbReference type="GO" id="GO:0005199">
    <property type="term" value="F:structural constituent of cell wall"/>
    <property type="evidence" value="ECO:0007669"/>
    <property type="project" value="InterPro"/>
</dbReference>
<evidence type="ECO:0000256" key="1">
    <source>
        <dbReference type="ARBA" id="ARBA00022969"/>
    </source>
</evidence>
<evidence type="ECO:0000313" key="7">
    <source>
        <dbReference type="EMBL" id="OJJ01759.1"/>
    </source>
</evidence>
<keyword evidence="8" id="KW-1185">Reference proteome</keyword>
<gene>
    <name evidence="7" type="ORF">ASPVEDRAFT_41349</name>
</gene>
<dbReference type="Proteomes" id="UP000184073">
    <property type="component" value="Unassembled WGS sequence"/>
</dbReference>
<dbReference type="InterPro" id="IPR001338">
    <property type="entry name" value="Class_I_Hydrophobin"/>
</dbReference>
<comment type="subcellular location">
    <subcellularLocation>
        <location evidence="5">Secreted</location>
        <location evidence="5">Cell wall</location>
    </subcellularLocation>
    <subcellularLocation>
        <location evidence="4">Spore wall</location>
    </subcellularLocation>
</comment>
<dbReference type="VEuPathDB" id="FungiDB:ASPVEDRAFT_41349"/>
<organism evidence="7 8">
    <name type="scientific">Aspergillus versicolor CBS 583.65</name>
    <dbReference type="NCBI Taxonomy" id="1036611"/>
    <lineage>
        <taxon>Eukaryota</taxon>
        <taxon>Fungi</taxon>
        <taxon>Dikarya</taxon>
        <taxon>Ascomycota</taxon>
        <taxon>Pezizomycotina</taxon>
        <taxon>Eurotiomycetes</taxon>
        <taxon>Eurotiomycetidae</taxon>
        <taxon>Eurotiales</taxon>
        <taxon>Aspergillaceae</taxon>
        <taxon>Aspergillus</taxon>
        <taxon>Aspergillus subgen. Nidulantes</taxon>
    </lineage>
</organism>